<evidence type="ECO:0000256" key="6">
    <source>
        <dbReference type="SAM" id="MobiDB-lite"/>
    </source>
</evidence>
<dbReference type="GO" id="GO:0046872">
    <property type="term" value="F:metal ion binding"/>
    <property type="evidence" value="ECO:0007669"/>
    <property type="project" value="UniProtKB-KW"/>
</dbReference>
<comment type="caution">
    <text evidence="8">The sequence shown here is derived from an EMBL/GenBank/DDBJ whole genome shotgun (WGS) entry which is preliminary data.</text>
</comment>
<dbReference type="FunFam" id="3.10.20.30:FF:000020">
    <property type="entry name" value="Xanthine dehydrogenase iron-sulfur subunit"/>
    <property type="match status" value="1"/>
</dbReference>
<dbReference type="InterPro" id="IPR006058">
    <property type="entry name" value="2Fe2S_fd_BS"/>
</dbReference>
<keyword evidence="3" id="KW-0560">Oxidoreductase</keyword>
<dbReference type="InterPro" id="IPR051452">
    <property type="entry name" value="Diverse_Oxidoreductases"/>
</dbReference>
<dbReference type="Gene3D" id="1.10.150.120">
    <property type="entry name" value="[2Fe-2S]-binding domain"/>
    <property type="match status" value="1"/>
</dbReference>
<keyword evidence="1" id="KW-0001">2Fe-2S</keyword>
<dbReference type="PROSITE" id="PS00197">
    <property type="entry name" value="2FE2S_FER_1"/>
    <property type="match status" value="1"/>
</dbReference>
<dbReference type="InterPro" id="IPR036010">
    <property type="entry name" value="2Fe-2S_ferredoxin-like_sf"/>
</dbReference>
<dbReference type="AlphaFoldDB" id="A0A6B0T7D6"/>
<evidence type="ECO:0000313" key="8">
    <source>
        <dbReference type="EMBL" id="MXR42419.1"/>
    </source>
</evidence>
<evidence type="ECO:0000256" key="3">
    <source>
        <dbReference type="ARBA" id="ARBA00023002"/>
    </source>
</evidence>
<proteinExistence type="predicted"/>
<evidence type="ECO:0000256" key="2">
    <source>
        <dbReference type="ARBA" id="ARBA00022723"/>
    </source>
</evidence>
<dbReference type="PANTHER" id="PTHR44379:SF5">
    <property type="entry name" value="OXIDOREDUCTASE WITH IRON-SULFUR SUBUNIT"/>
    <property type="match status" value="1"/>
</dbReference>
<feature type="domain" description="2Fe-2S ferredoxin-type" evidence="7">
    <location>
        <begin position="5"/>
        <end position="81"/>
    </location>
</feature>
<dbReference type="PROSITE" id="PS51085">
    <property type="entry name" value="2FE2S_FER_2"/>
    <property type="match status" value="1"/>
</dbReference>
<dbReference type="Gene3D" id="3.10.20.30">
    <property type="match status" value="1"/>
</dbReference>
<evidence type="ECO:0000259" key="7">
    <source>
        <dbReference type="PROSITE" id="PS51085"/>
    </source>
</evidence>
<protein>
    <submittedName>
        <fullName evidence="8">2Fe-2S iron-sulfur cluster binding domain-containing protein</fullName>
    </submittedName>
</protein>
<reference evidence="8 9" key="1">
    <citation type="submission" date="2019-12" db="EMBL/GenBank/DDBJ databases">
        <title>Isolation and characterization of three novel carbon monoxide-oxidizing members of Halobacteria from salione crusts and soils.</title>
        <authorList>
            <person name="Myers M.R."/>
            <person name="King G.M."/>
        </authorList>
    </citation>
    <scope>NUCLEOTIDE SEQUENCE [LARGE SCALE GENOMIC DNA]</scope>
    <source>
        <strain evidence="8 9">WSA2</strain>
    </source>
</reference>
<evidence type="ECO:0000313" key="9">
    <source>
        <dbReference type="Proteomes" id="UP000437065"/>
    </source>
</evidence>
<dbReference type="RefSeq" id="WP_321168120.1">
    <property type="nucleotide sequence ID" value="NZ_WUUS01000009.1"/>
</dbReference>
<dbReference type="PANTHER" id="PTHR44379">
    <property type="entry name" value="OXIDOREDUCTASE WITH IRON-SULFUR SUBUNIT"/>
    <property type="match status" value="1"/>
</dbReference>
<evidence type="ECO:0000256" key="4">
    <source>
        <dbReference type="ARBA" id="ARBA00023004"/>
    </source>
</evidence>
<evidence type="ECO:0000256" key="1">
    <source>
        <dbReference type="ARBA" id="ARBA00022714"/>
    </source>
</evidence>
<dbReference type="InterPro" id="IPR002888">
    <property type="entry name" value="2Fe-2S-bd"/>
</dbReference>
<keyword evidence="4" id="KW-0408">Iron</keyword>
<keyword evidence="9" id="KW-1185">Reference proteome</keyword>
<feature type="compositionally biased region" description="Low complexity" evidence="6">
    <location>
        <begin position="174"/>
        <end position="189"/>
    </location>
</feature>
<keyword evidence="2" id="KW-0479">Metal-binding</keyword>
<evidence type="ECO:0000256" key="5">
    <source>
        <dbReference type="ARBA" id="ARBA00023014"/>
    </source>
</evidence>
<dbReference type="Pfam" id="PF00111">
    <property type="entry name" value="Fer2"/>
    <property type="match status" value="1"/>
</dbReference>
<dbReference type="CDD" id="cd00207">
    <property type="entry name" value="fer2"/>
    <property type="match status" value="1"/>
</dbReference>
<gene>
    <name evidence="8" type="ORF">GRX01_13855</name>
</gene>
<dbReference type="InterPro" id="IPR012675">
    <property type="entry name" value="Beta-grasp_dom_sf"/>
</dbReference>
<organism evidence="8 9">
    <name type="scientific">Halobaculum saliterrae</name>
    <dbReference type="NCBI Taxonomy" id="2073113"/>
    <lineage>
        <taxon>Archaea</taxon>
        <taxon>Methanobacteriati</taxon>
        <taxon>Methanobacteriota</taxon>
        <taxon>Stenosarchaea group</taxon>
        <taxon>Halobacteria</taxon>
        <taxon>Halobacteriales</taxon>
        <taxon>Haloferacaceae</taxon>
        <taxon>Halobaculum</taxon>
    </lineage>
</organism>
<sequence>MSDEREITLTVNGTEHTIEVEPRRLLVHAIREDLGMTGTHIGCDTGNCGACTVLVDGEPIKSCLMFAAQADGSEILTVEGMEDLPDAGPELHPLQEGFKEEHGLQCGYCTPGMLMAGKALLEENPDPDEEEIREAISGNLCRCTGYQNIVKAIEYAADELDDAERVAADGGALAADTAGDGGPDPADGPLYEADAGDADTFCGREDCCGGPSTDETHPGEDPPAQFDTEHMGGDDE</sequence>
<feature type="region of interest" description="Disordered" evidence="6">
    <location>
        <begin position="174"/>
        <end position="236"/>
    </location>
</feature>
<dbReference type="Pfam" id="PF01799">
    <property type="entry name" value="Fer2_2"/>
    <property type="match status" value="1"/>
</dbReference>
<dbReference type="SUPFAM" id="SSF54292">
    <property type="entry name" value="2Fe-2S ferredoxin-like"/>
    <property type="match status" value="1"/>
</dbReference>
<name>A0A6B0T7D6_9EURY</name>
<dbReference type="InterPro" id="IPR001041">
    <property type="entry name" value="2Fe-2S_ferredoxin-type"/>
</dbReference>
<keyword evidence="5" id="KW-0411">Iron-sulfur</keyword>
<dbReference type="GO" id="GO:0051537">
    <property type="term" value="F:2 iron, 2 sulfur cluster binding"/>
    <property type="evidence" value="ECO:0007669"/>
    <property type="project" value="UniProtKB-KW"/>
</dbReference>
<dbReference type="FunFam" id="1.10.150.120:FF:000003">
    <property type="entry name" value="Carbon monoxide dehydrogenase, small subunit"/>
    <property type="match status" value="1"/>
</dbReference>
<feature type="compositionally biased region" description="Basic and acidic residues" evidence="6">
    <location>
        <begin position="227"/>
        <end position="236"/>
    </location>
</feature>
<dbReference type="EMBL" id="WUUS01000009">
    <property type="protein sequence ID" value="MXR42419.1"/>
    <property type="molecule type" value="Genomic_DNA"/>
</dbReference>
<dbReference type="SUPFAM" id="SSF47741">
    <property type="entry name" value="CO dehydrogenase ISP C-domain like"/>
    <property type="match status" value="1"/>
</dbReference>
<accession>A0A6B0T7D6</accession>
<dbReference type="GO" id="GO:0016491">
    <property type="term" value="F:oxidoreductase activity"/>
    <property type="evidence" value="ECO:0007669"/>
    <property type="project" value="UniProtKB-KW"/>
</dbReference>
<dbReference type="InterPro" id="IPR036884">
    <property type="entry name" value="2Fe-2S-bd_dom_sf"/>
</dbReference>
<dbReference type="Proteomes" id="UP000437065">
    <property type="component" value="Unassembled WGS sequence"/>
</dbReference>